<dbReference type="PROSITE" id="PS51257">
    <property type="entry name" value="PROKAR_LIPOPROTEIN"/>
    <property type="match status" value="1"/>
</dbReference>
<dbReference type="PRINTS" id="PR00783">
    <property type="entry name" value="MINTRINSICP"/>
</dbReference>
<feature type="transmembrane region" description="Helical" evidence="7">
    <location>
        <begin position="108"/>
        <end position="127"/>
    </location>
</feature>
<reference evidence="8 9" key="1">
    <citation type="journal article" date="2008" name="Biol. Direct">
        <title>Complete genome sequence of the extremely acidophilic methanotroph isolate V4, Methylacidiphilum infernorum, a representative of the bacterial phylum Verrucomicrobia.</title>
        <authorList>
            <person name="Hou S."/>
            <person name="Makarova K.S."/>
            <person name="Saw J.H."/>
            <person name="Senin P."/>
            <person name="Ly B.V."/>
            <person name="Zhou Z."/>
            <person name="Ren Y."/>
            <person name="Wang J."/>
            <person name="Galperin M.Y."/>
            <person name="Omelchenko M.V."/>
            <person name="Wolf Y.I."/>
            <person name="Yutin N."/>
            <person name="Koonin E.V."/>
            <person name="Stott M.B."/>
            <person name="Mountain B.W."/>
            <person name="Crowe M.A."/>
            <person name="Smirnova A.V."/>
            <person name="Dunfield P.F."/>
            <person name="Feng L."/>
            <person name="Wang L."/>
            <person name="Alam M."/>
        </authorList>
    </citation>
    <scope>NUCLEOTIDE SEQUENCE [LARGE SCALE GENOMIC DNA]</scope>
    <source>
        <strain evidence="9">Isolate V4</strain>
    </source>
</reference>
<dbReference type="PANTHER" id="PTHR45724">
    <property type="entry name" value="AQUAPORIN NIP2-1"/>
    <property type="match status" value="1"/>
</dbReference>
<evidence type="ECO:0000313" key="8">
    <source>
        <dbReference type="EMBL" id="ACD82670.1"/>
    </source>
</evidence>
<dbReference type="AlphaFoldDB" id="B3E009"/>
<evidence type="ECO:0000313" key="9">
    <source>
        <dbReference type="Proteomes" id="UP000009149"/>
    </source>
</evidence>
<dbReference type="PANTHER" id="PTHR45724:SF13">
    <property type="entry name" value="AQUAPORIN NIP1-1-RELATED"/>
    <property type="match status" value="1"/>
</dbReference>
<keyword evidence="5 7" id="KW-0472">Membrane</keyword>
<keyword evidence="2 6" id="KW-0813">Transport</keyword>
<keyword evidence="4 7" id="KW-1133">Transmembrane helix</keyword>
<protein>
    <submittedName>
        <fullName evidence="8">Glycerol uptake facilitator or related permease (Major Intrinsic Protein Family)</fullName>
    </submittedName>
</protein>
<feature type="transmembrane region" description="Helical" evidence="7">
    <location>
        <begin position="12"/>
        <end position="28"/>
    </location>
</feature>
<evidence type="ECO:0000256" key="5">
    <source>
        <dbReference type="ARBA" id="ARBA00023136"/>
    </source>
</evidence>
<evidence type="ECO:0000256" key="4">
    <source>
        <dbReference type="ARBA" id="ARBA00022989"/>
    </source>
</evidence>
<dbReference type="HOGENOM" id="CLU_020019_3_2_0"/>
<name>B3E009_METI4</name>
<dbReference type="Proteomes" id="UP000009149">
    <property type="component" value="Chromosome"/>
</dbReference>
<feature type="transmembrane region" description="Helical" evidence="7">
    <location>
        <begin position="186"/>
        <end position="204"/>
    </location>
</feature>
<evidence type="ECO:0000256" key="6">
    <source>
        <dbReference type="RuleBase" id="RU000477"/>
    </source>
</evidence>
<proteinExistence type="inferred from homology"/>
<comment type="subcellular location">
    <subcellularLocation>
        <location evidence="1">Membrane</location>
        <topology evidence="1">Multi-pass membrane protein</topology>
    </subcellularLocation>
</comment>
<accession>B3E009</accession>
<dbReference type="SUPFAM" id="SSF81338">
    <property type="entry name" value="Aquaporin-like"/>
    <property type="match status" value="1"/>
</dbReference>
<dbReference type="Pfam" id="PF00230">
    <property type="entry name" value="MIP"/>
    <property type="match status" value="1"/>
</dbReference>
<dbReference type="InterPro" id="IPR023271">
    <property type="entry name" value="Aquaporin-like"/>
</dbReference>
<evidence type="ECO:0000256" key="3">
    <source>
        <dbReference type="ARBA" id="ARBA00022692"/>
    </source>
</evidence>
<dbReference type="PROSITE" id="PS00221">
    <property type="entry name" value="MIP"/>
    <property type="match status" value="1"/>
</dbReference>
<dbReference type="InterPro" id="IPR034294">
    <property type="entry name" value="Aquaporin_transptr"/>
</dbReference>
<feature type="transmembrane region" description="Helical" evidence="7">
    <location>
        <begin position="139"/>
        <end position="156"/>
    </location>
</feature>
<organism evidence="8 9">
    <name type="scientific">Methylacidiphilum infernorum (isolate V4)</name>
    <name type="common">Methylokorus infernorum (strain V4)</name>
    <dbReference type="NCBI Taxonomy" id="481448"/>
    <lineage>
        <taxon>Bacteria</taxon>
        <taxon>Pseudomonadati</taxon>
        <taxon>Verrucomicrobiota</taxon>
        <taxon>Methylacidiphilae</taxon>
        <taxon>Methylacidiphilales</taxon>
        <taxon>Methylacidiphilaceae</taxon>
        <taxon>Methylacidiphilum (ex Ratnadevi et al. 2023)</taxon>
    </lineage>
</organism>
<evidence type="ECO:0000256" key="7">
    <source>
        <dbReference type="SAM" id="Phobius"/>
    </source>
</evidence>
<dbReference type="STRING" id="481448.Minf_0612"/>
<evidence type="ECO:0000256" key="2">
    <source>
        <dbReference type="ARBA" id="ARBA00022448"/>
    </source>
</evidence>
<comment type="similarity">
    <text evidence="6">Belongs to the MIP/aquaporin (TC 1.A.8) family.</text>
</comment>
<dbReference type="GO" id="GO:0015267">
    <property type="term" value="F:channel activity"/>
    <property type="evidence" value="ECO:0007669"/>
    <property type="project" value="InterPro"/>
</dbReference>
<dbReference type="Gene3D" id="1.20.1080.10">
    <property type="entry name" value="Glycerol uptake facilitator protein"/>
    <property type="match status" value="1"/>
</dbReference>
<dbReference type="KEGG" id="min:Minf_0612"/>
<evidence type="ECO:0000256" key="1">
    <source>
        <dbReference type="ARBA" id="ARBA00004141"/>
    </source>
</evidence>
<dbReference type="GO" id="GO:0016020">
    <property type="term" value="C:membrane"/>
    <property type="evidence" value="ECO:0007669"/>
    <property type="project" value="UniProtKB-SubCell"/>
</dbReference>
<keyword evidence="3 6" id="KW-0812">Transmembrane</keyword>
<dbReference type="eggNOG" id="COG0580">
    <property type="taxonomic scope" value="Bacteria"/>
</dbReference>
<dbReference type="InterPro" id="IPR000425">
    <property type="entry name" value="MIP"/>
</dbReference>
<dbReference type="InterPro" id="IPR022357">
    <property type="entry name" value="MIP_CS"/>
</dbReference>
<gene>
    <name evidence="8" type="primary">glpF</name>
    <name evidence="8" type="ordered locus">Minf_0612</name>
</gene>
<sequence>MLIPMNKYLTEFIGTLFLVLTIGCTVLGNGGLPPLAIGSVLMVMIFAGGHISGGHFNPAVTLGVWIRGRCPTQDVLPYFISQSTGALCGAELVKLFRKPPLSPLSIDYLPAFMAELLFSFALVFVVLNVATAKGTAGNSFYGLAIGMTVMVGAFAVGDISGAVFNPAVALGISLLGISAFKNIGLYLVADFLGGAIAAWVFKILDRSDH</sequence>
<dbReference type="EMBL" id="CP000975">
    <property type="protein sequence ID" value="ACD82670.1"/>
    <property type="molecule type" value="Genomic_DNA"/>
</dbReference>